<name>A0A2K3NHB5_TRIPR</name>
<organism evidence="2 3">
    <name type="scientific">Trifolium pratense</name>
    <name type="common">Red clover</name>
    <dbReference type="NCBI Taxonomy" id="57577"/>
    <lineage>
        <taxon>Eukaryota</taxon>
        <taxon>Viridiplantae</taxon>
        <taxon>Streptophyta</taxon>
        <taxon>Embryophyta</taxon>
        <taxon>Tracheophyta</taxon>
        <taxon>Spermatophyta</taxon>
        <taxon>Magnoliopsida</taxon>
        <taxon>eudicotyledons</taxon>
        <taxon>Gunneridae</taxon>
        <taxon>Pentapetalae</taxon>
        <taxon>rosids</taxon>
        <taxon>fabids</taxon>
        <taxon>Fabales</taxon>
        <taxon>Fabaceae</taxon>
        <taxon>Papilionoideae</taxon>
        <taxon>50 kb inversion clade</taxon>
        <taxon>NPAAA clade</taxon>
        <taxon>Hologalegina</taxon>
        <taxon>IRL clade</taxon>
        <taxon>Trifolieae</taxon>
        <taxon>Trifolium</taxon>
    </lineage>
</organism>
<evidence type="ECO:0000313" key="3">
    <source>
        <dbReference type="Proteomes" id="UP000236291"/>
    </source>
</evidence>
<dbReference type="InterPro" id="IPR047173">
    <property type="entry name" value="STRAD_A/B-like"/>
</dbReference>
<evidence type="ECO:0000256" key="1">
    <source>
        <dbReference type="ARBA" id="ARBA00008874"/>
    </source>
</evidence>
<dbReference type="PANTHER" id="PTHR48014:SF24">
    <property type="entry name" value="PROTEIN KINASE SUPERFAMILY PROTEIN"/>
    <property type="match status" value="1"/>
</dbReference>
<dbReference type="AlphaFoldDB" id="A0A2K3NHB5"/>
<protein>
    <submittedName>
        <fullName evidence="2">Serine/threonine protein kinase</fullName>
    </submittedName>
</protein>
<dbReference type="STRING" id="57577.A0A2K3NHB5"/>
<proteinExistence type="inferred from homology"/>
<dbReference type="Proteomes" id="UP000236291">
    <property type="component" value="Unassembled WGS sequence"/>
</dbReference>
<keyword evidence="2" id="KW-0723">Serine/threonine-protein kinase</keyword>
<sequence>MKLDINHIAGRKTNILQRDTILTLMKLITAGESAADSTNTPAQIAATEKSLLESAHEREKELLHEITDLQWRLICTQEELQKLKTDNAQKWISEVIPLFKCG</sequence>
<evidence type="ECO:0000313" key="2">
    <source>
        <dbReference type="EMBL" id="PNY02413.1"/>
    </source>
</evidence>
<comment type="caution">
    <text evidence="2">The sequence shown here is derived from an EMBL/GenBank/DDBJ whole genome shotgun (WGS) entry which is preliminary data.</text>
</comment>
<reference evidence="2 3" key="1">
    <citation type="journal article" date="2014" name="Am. J. Bot.">
        <title>Genome assembly and annotation for red clover (Trifolium pratense; Fabaceae).</title>
        <authorList>
            <person name="Istvanek J."/>
            <person name="Jaros M."/>
            <person name="Krenek A."/>
            <person name="Repkova J."/>
        </authorList>
    </citation>
    <scope>NUCLEOTIDE SEQUENCE [LARGE SCALE GENOMIC DNA]</scope>
    <source>
        <strain evidence="3">cv. Tatra</strain>
        <tissue evidence="2">Young leaves</tissue>
    </source>
</reference>
<reference evidence="2 3" key="2">
    <citation type="journal article" date="2017" name="Front. Plant Sci.">
        <title>Gene Classification and Mining of Molecular Markers Useful in Red Clover (Trifolium pratense) Breeding.</title>
        <authorList>
            <person name="Istvanek J."/>
            <person name="Dluhosova J."/>
            <person name="Dluhos P."/>
            <person name="Patkova L."/>
            <person name="Nedelnik J."/>
            <person name="Repkova J."/>
        </authorList>
    </citation>
    <scope>NUCLEOTIDE SEQUENCE [LARGE SCALE GENOMIC DNA]</scope>
    <source>
        <strain evidence="3">cv. Tatra</strain>
        <tissue evidence="2">Young leaves</tissue>
    </source>
</reference>
<dbReference type="GO" id="GO:0004674">
    <property type="term" value="F:protein serine/threonine kinase activity"/>
    <property type="evidence" value="ECO:0007669"/>
    <property type="project" value="UniProtKB-KW"/>
</dbReference>
<comment type="similarity">
    <text evidence="1">Belongs to the protein kinase superfamily. STE Ser/Thr protein kinase family. STE20 subfamily.</text>
</comment>
<dbReference type="PANTHER" id="PTHR48014">
    <property type="entry name" value="SERINE/THREONINE-PROTEIN KINASE FRAY2"/>
    <property type="match status" value="1"/>
</dbReference>
<keyword evidence="2" id="KW-0808">Transferase</keyword>
<dbReference type="GO" id="GO:0043539">
    <property type="term" value="F:protein serine/threonine kinase activator activity"/>
    <property type="evidence" value="ECO:0007669"/>
    <property type="project" value="InterPro"/>
</dbReference>
<accession>A0A2K3NHB5</accession>
<dbReference type="EMBL" id="ASHM01021325">
    <property type="protein sequence ID" value="PNY02413.1"/>
    <property type="molecule type" value="Genomic_DNA"/>
</dbReference>
<gene>
    <name evidence="2" type="ORF">L195_g025720</name>
</gene>
<dbReference type="ExpressionAtlas" id="A0A2K3NHB5">
    <property type="expression patterns" value="baseline"/>
</dbReference>
<keyword evidence="2" id="KW-0418">Kinase</keyword>